<accession>A0A382CVD0</accession>
<organism evidence="2">
    <name type="scientific">marine metagenome</name>
    <dbReference type="NCBI Taxonomy" id="408172"/>
    <lineage>
        <taxon>unclassified sequences</taxon>
        <taxon>metagenomes</taxon>
        <taxon>ecological metagenomes</taxon>
    </lineage>
</organism>
<dbReference type="CDD" id="cd04301">
    <property type="entry name" value="NAT_SF"/>
    <property type="match status" value="1"/>
</dbReference>
<name>A0A382CVD0_9ZZZZ</name>
<reference evidence="2" key="1">
    <citation type="submission" date="2018-05" db="EMBL/GenBank/DDBJ databases">
        <authorList>
            <person name="Lanie J.A."/>
            <person name="Ng W.-L."/>
            <person name="Kazmierczak K.M."/>
            <person name="Andrzejewski T.M."/>
            <person name="Davidsen T.M."/>
            <person name="Wayne K.J."/>
            <person name="Tettelin H."/>
            <person name="Glass J.I."/>
            <person name="Rusch D."/>
            <person name="Podicherti R."/>
            <person name="Tsui H.-C.T."/>
            <person name="Winkler M.E."/>
        </authorList>
    </citation>
    <scope>NUCLEOTIDE SEQUENCE</scope>
</reference>
<feature type="non-terminal residue" evidence="2">
    <location>
        <position position="1"/>
    </location>
</feature>
<evidence type="ECO:0000313" key="2">
    <source>
        <dbReference type="EMBL" id="SVB29481.1"/>
    </source>
</evidence>
<dbReference type="AlphaFoldDB" id="A0A382CVD0"/>
<dbReference type="SUPFAM" id="SSF55729">
    <property type="entry name" value="Acyl-CoA N-acyltransferases (Nat)"/>
    <property type="match status" value="1"/>
</dbReference>
<dbReference type="Pfam" id="PF00583">
    <property type="entry name" value="Acetyltransf_1"/>
    <property type="match status" value="1"/>
</dbReference>
<feature type="domain" description="N-acetyltransferase" evidence="1">
    <location>
        <begin position="39"/>
        <end position="192"/>
    </location>
</feature>
<dbReference type="EMBL" id="UINC01036072">
    <property type="protein sequence ID" value="SVB29481.1"/>
    <property type="molecule type" value="Genomic_DNA"/>
</dbReference>
<evidence type="ECO:0000259" key="1">
    <source>
        <dbReference type="PROSITE" id="PS51186"/>
    </source>
</evidence>
<proteinExistence type="predicted"/>
<dbReference type="Gene3D" id="3.40.630.30">
    <property type="match status" value="1"/>
</dbReference>
<dbReference type="PROSITE" id="PS51186">
    <property type="entry name" value="GNAT"/>
    <property type="match status" value="1"/>
</dbReference>
<dbReference type="InterPro" id="IPR000182">
    <property type="entry name" value="GNAT_dom"/>
</dbReference>
<gene>
    <name evidence="2" type="ORF">METZ01_LOCUS182335</name>
</gene>
<protein>
    <recommendedName>
        <fullName evidence="1">N-acetyltransferase domain-containing protein</fullName>
    </recommendedName>
</protein>
<sequence>EQRRERKRHLSDLTYQPRSVQMVCDGFDDVPQVALPAGYRFRAYRDGDDDMWMTVQRAAEPLINIVDELFENEYGAHREALAERMWFVETDEGTPVGSISAWWESGPDVPNDRGRIHWVVVHPEHQRRGLSKPMMTLAMNYMAEHHPGAVLGTSSGRPWAVKVYLDFGFLPDPTQLVEAETLQAWRDVQSVIEHSELEPFLS</sequence>
<dbReference type="GO" id="GO:0016747">
    <property type="term" value="F:acyltransferase activity, transferring groups other than amino-acyl groups"/>
    <property type="evidence" value="ECO:0007669"/>
    <property type="project" value="InterPro"/>
</dbReference>
<dbReference type="InterPro" id="IPR016181">
    <property type="entry name" value="Acyl_CoA_acyltransferase"/>
</dbReference>